<comment type="caution">
    <text evidence="1">The sequence shown here is derived from an EMBL/GenBank/DDBJ whole genome shotgun (WGS) entry which is preliminary data.</text>
</comment>
<dbReference type="EMBL" id="BAFB01000047">
    <property type="protein sequence ID" value="GAB33169.1"/>
    <property type="molecule type" value="Genomic_DNA"/>
</dbReference>
<reference evidence="1" key="1">
    <citation type="submission" date="2012-02" db="EMBL/GenBank/DDBJ databases">
        <title>Whole genome shotgun sequence of Gordonia otitidis NBRC 100426.</title>
        <authorList>
            <person name="Yoshida I."/>
            <person name="Hosoyama A."/>
            <person name="Tsuchikane K."/>
            <person name="Katsumata H."/>
            <person name="Yamazaki S."/>
            <person name="Fujita N."/>
        </authorList>
    </citation>
    <scope>NUCLEOTIDE SEQUENCE [LARGE SCALE GENOMIC DNA]</scope>
    <source>
        <strain evidence="1">NBRC 100426</strain>
    </source>
</reference>
<gene>
    <name evidence="1" type="ORF">GOOTI_047_00040</name>
</gene>
<proteinExistence type="predicted"/>
<dbReference type="AlphaFoldDB" id="H5TI61"/>
<evidence type="ECO:0000313" key="2">
    <source>
        <dbReference type="Proteomes" id="UP000005038"/>
    </source>
</evidence>
<sequence>MRSIDHAVTALHVDFSGLTAESHAEAVAKWHMAVDGMQQGSAAFDGNGDVGVARR</sequence>
<dbReference type="Proteomes" id="UP000005038">
    <property type="component" value="Unassembled WGS sequence"/>
</dbReference>
<name>H5TI61_GORO1</name>
<organism evidence="1 2">
    <name type="scientific">Gordonia otitidis (strain DSM 44809 / CCUG 52243 / JCM 12355 / NBRC 100426 / IFM 10032)</name>
    <dbReference type="NCBI Taxonomy" id="1108044"/>
    <lineage>
        <taxon>Bacteria</taxon>
        <taxon>Bacillati</taxon>
        <taxon>Actinomycetota</taxon>
        <taxon>Actinomycetes</taxon>
        <taxon>Mycobacteriales</taxon>
        <taxon>Gordoniaceae</taxon>
        <taxon>Gordonia</taxon>
    </lineage>
</organism>
<dbReference type="RefSeq" id="WP_007237428.1">
    <property type="nucleotide sequence ID" value="NZ_BAFB01000047.1"/>
</dbReference>
<keyword evidence="2" id="KW-1185">Reference proteome</keyword>
<accession>H5TI61</accession>
<protein>
    <submittedName>
        <fullName evidence="1">Uncharacterized protein</fullName>
    </submittedName>
</protein>
<evidence type="ECO:0000313" key="1">
    <source>
        <dbReference type="EMBL" id="GAB33169.1"/>
    </source>
</evidence>